<protein>
    <recommendedName>
        <fullName evidence="4">Calcium-binding protein</fullName>
    </recommendedName>
</protein>
<dbReference type="AlphaFoldDB" id="A0A5E7AUZ8"/>
<evidence type="ECO:0000256" key="1">
    <source>
        <dbReference type="SAM" id="MobiDB-lite"/>
    </source>
</evidence>
<proteinExistence type="predicted"/>
<name>A0A5E7AUZ8_PSEFL</name>
<gene>
    <name evidence="2" type="ORF">PS718_01279</name>
</gene>
<dbReference type="Gene3D" id="2.150.10.10">
    <property type="entry name" value="Serralysin-like metalloprotease, C-terminal"/>
    <property type="match status" value="1"/>
</dbReference>
<evidence type="ECO:0000313" key="3">
    <source>
        <dbReference type="Proteomes" id="UP000325375"/>
    </source>
</evidence>
<reference evidence="2 3" key="1">
    <citation type="submission" date="2019-09" db="EMBL/GenBank/DDBJ databases">
        <authorList>
            <person name="Chandra G."/>
            <person name="Truman W A."/>
        </authorList>
    </citation>
    <scope>NUCLEOTIDE SEQUENCE [LARGE SCALE GENOMIC DNA]</scope>
    <source>
        <strain evidence="2">PS718</strain>
    </source>
</reference>
<dbReference type="Proteomes" id="UP000325375">
    <property type="component" value="Unassembled WGS sequence"/>
</dbReference>
<evidence type="ECO:0000313" key="2">
    <source>
        <dbReference type="EMBL" id="VVN83228.1"/>
    </source>
</evidence>
<accession>A0A5E7AUZ8</accession>
<dbReference type="RefSeq" id="WP_150602112.1">
    <property type="nucleotide sequence ID" value="NZ_CABVHX010000004.1"/>
</dbReference>
<dbReference type="EMBL" id="CABVHX010000004">
    <property type="protein sequence ID" value="VVN83228.1"/>
    <property type="molecule type" value="Genomic_DNA"/>
</dbReference>
<sequence>MSKLIQPAIELLAYRPLQVTPITSSANSHAPRIEPPSAPVVTPGKVDKSTPPTLESLDKRHGPLTLGKFTISRVELEAMGARIGGQNVSPQNVNIKVADQAFLDSMSFHPAKVLARMASAEIADASLVGTLMFEIATLRSVDAPPLMVSADPITPGSSMERLDKLTRAAQQIDIHRVDSLDHLPGWINRSKSYLTSGAGVGLQAYGIYSGLMGIVDAVKVRDWGEAAFNGGSVVAEVESLIIERGLSITGEKMLRSGGMVFNRFPATSAGKFLSRGAGLFASAITLPFDIISAVKSFNAAATTTGKEQQDHYVAGATAVAGATVSITLGIAALAGFGSVAGPAGLVAAAVLILGSEIYRAARVVDDIDDYIELTALERLRSGWFAFTRQELDEDVMDRFKISKYTADYTRLLQTSAQALLEGAYKHYVAHVVNGSFNVELEPVKVWRYQWDAAKGEKPYKMDKETIVVEGNDIIDARDGLPADLQGVVTGTADADKAVLWNLGAGDDQVTGVKARPNLFTYKKGTKLLTGGDKDDTFYFESAASELDRGTPPATLSMIDGGEGSDTLTFEGARPPGDTRYVGYDVNLQTGKVALRSHDATVDPVDVAQVKSVENVLTLRNGSNRITGSDGDNQISANGSDQVMAGSGNDVIAIRGADCRVDGGSGMDRYIIPATSTRPVIIDDGEEVSVIEFTWALERIQRWQIIGTSMVITSLHGPDGEDLDHELTIEGVYQQVDSKRVLKNSRLLFKTQDRYELEALLPLELNDPADHDFECRVIVIGDAPPAPYIANSDSAAIFTHPAVHHFAPRSGQRINFFAPANSPAAAKTLYLDYDAWEIHDVRVSYDVTVTRNDAGVRYLRYEQINLWIFLPSKTLNFTGVIKATSDPRGSTGINGIKTTIVQVRHPVVLIMRDGTSYNVAAPRVPYREDADTPGTKTLTARECLKLRHGKYKFVRPGLLKPFLLKATPHEINFPALPHNGTYVLHGQASTYDVYPVSNSTFSLVTPGAVAQTSNASTWTIFTTKMHEKVTRNDIRLDAKNLYIGSVTMLLPNMEHEGPVESISVATSAGNIYAVELLFDLLQLTVIDARGYANLAELLADIRAHRDRNELSTTVVVKHLDVTPAINGTVHYHSAQDYWGVDTNPTLRIATENLTIKPSKAT</sequence>
<dbReference type="SUPFAM" id="SSF51120">
    <property type="entry name" value="beta-Roll"/>
    <property type="match status" value="1"/>
</dbReference>
<organism evidence="2 3">
    <name type="scientific">Pseudomonas fluorescens</name>
    <dbReference type="NCBI Taxonomy" id="294"/>
    <lineage>
        <taxon>Bacteria</taxon>
        <taxon>Pseudomonadati</taxon>
        <taxon>Pseudomonadota</taxon>
        <taxon>Gammaproteobacteria</taxon>
        <taxon>Pseudomonadales</taxon>
        <taxon>Pseudomonadaceae</taxon>
        <taxon>Pseudomonas</taxon>
    </lineage>
</organism>
<dbReference type="InterPro" id="IPR011049">
    <property type="entry name" value="Serralysin-like_metalloprot_C"/>
</dbReference>
<evidence type="ECO:0008006" key="4">
    <source>
        <dbReference type="Google" id="ProtNLM"/>
    </source>
</evidence>
<feature type="region of interest" description="Disordered" evidence="1">
    <location>
        <begin position="24"/>
        <end position="59"/>
    </location>
</feature>